<dbReference type="Proteomes" id="UP000033881">
    <property type="component" value="Unassembled WGS sequence"/>
</dbReference>
<dbReference type="AlphaFoldDB" id="A0A0G0M184"/>
<proteinExistence type="predicted"/>
<evidence type="ECO:0000313" key="2">
    <source>
        <dbReference type="Proteomes" id="UP000033881"/>
    </source>
</evidence>
<accession>A0A0G0M184</accession>
<reference evidence="1 2" key="1">
    <citation type="journal article" date="2015" name="Nature">
        <title>rRNA introns, odd ribosomes, and small enigmatic genomes across a large radiation of phyla.</title>
        <authorList>
            <person name="Brown C.T."/>
            <person name="Hug L.A."/>
            <person name="Thomas B.C."/>
            <person name="Sharon I."/>
            <person name="Castelle C.J."/>
            <person name="Singh A."/>
            <person name="Wilkins M.J."/>
            <person name="Williams K.H."/>
            <person name="Banfield J.F."/>
        </authorList>
    </citation>
    <scope>NUCLEOTIDE SEQUENCE [LARGE SCALE GENOMIC DNA]</scope>
</reference>
<sequence>MSEKKYILREFYKLCDGGFCSDLLNESDKQHIKQGGMILTGIAQRADARNGNGRIYPRRVLEREVENYKKLVRENRALGEIDHPDSVVVNLKNSSHMITEIWWNGDDVMVKLKVLSGTPGQQLRSLVNDGVAIGLSSRGLGSVRETREGTIVEDDFVLACVDVVSEPSTQGAFVNLMESKANLELTKPDRIFRCLNEILLKE</sequence>
<gene>
    <name evidence="1" type="ORF">UT24_C0054G0006</name>
</gene>
<dbReference type="InterPro" id="IPR005082">
    <property type="entry name" value="Peptidase_U9_T4_prohead"/>
</dbReference>
<dbReference type="STRING" id="1618574.UT24_C0054G0006"/>
<protein>
    <recommendedName>
        <fullName evidence="3">Primosomal protein</fullName>
    </recommendedName>
</protein>
<evidence type="ECO:0008006" key="3">
    <source>
        <dbReference type="Google" id="ProtNLM"/>
    </source>
</evidence>
<evidence type="ECO:0000313" key="1">
    <source>
        <dbReference type="EMBL" id="KKQ97052.1"/>
    </source>
</evidence>
<name>A0A0G0M184_9BACT</name>
<organism evidence="1 2">
    <name type="scientific">Candidatus Woesebacteria bacterium GW2011_GWB1_39_12</name>
    <dbReference type="NCBI Taxonomy" id="1618574"/>
    <lineage>
        <taxon>Bacteria</taxon>
        <taxon>Candidatus Woeseibacteriota</taxon>
    </lineage>
</organism>
<dbReference type="EMBL" id="LBWB01000054">
    <property type="protein sequence ID" value="KKQ97052.1"/>
    <property type="molecule type" value="Genomic_DNA"/>
</dbReference>
<comment type="caution">
    <text evidence="1">The sequence shown here is derived from an EMBL/GenBank/DDBJ whole genome shotgun (WGS) entry which is preliminary data.</text>
</comment>
<dbReference type="Pfam" id="PF03420">
    <property type="entry name" value="Peptidase_S77"/>
    <property type="match status" value="1"/>
</dbReference>